<feature type="region of interest" description="Disordered" evidence="1">
    <location>
        <begin position="130"/>
        <end position="199"/>
    </location>
</feature>
<comment type="caution">
    <text evidence="2">The sequence shown here is derived from an EMBL/GenBank/DDBJ whole genome shotgun (WGS) entry which is preliminary data.</text>
</comment>
<keyword evidence="3" id="KW-1185">Reference proteome</keyword>
<reference evidence="3" key="1">
    <citation type="journal article" date="2019" name="Int. J. Syst. Evol. Microbiol.">
        <title>The Global Catalogue of Microorganisms (GCM) 10K type strain sequencing project: providing services to taxonomists for standard genome sequencing and annotation.</title>
        <authorList>
            <consortium name="The Broad Institute Genomics Platform"/>
            <consortium name="The Broad Institute Genome Sequencing Center for Infectious Disease"/>
            <person name="Wu L."/>
            <person name="Ma J."/>
        </authorList>
    </citation>
    <scope>NUCLEOTIDE SEQUENCE [LARGE SCALE GENOMIC DNA]</scope>
    <source>
        <strain evidence="3">JCM 10425</strain>
    </source>
</reference>
<evidence type="ECO:0000256" key="1">
    <source>
        <dbReference type="SAM" id="MobiDB-lite"/>
    </source>
</evidence>
<organism evidence="2 3">
    <name type="scientific">Cryptosporangium japonicum</name>
    <dbReference type="NCBI Taxonomy" id="80872"/>
    <lineage>
        <taxon>Bacteria</taxon>
        <taxon>Bacillati</taxon>
        <taxon>Actinomycetota</taxon>
        <taxon>Actinomycetes</taxon>
        <taxon>Cryptosporangiales</taxon>
        <taxon>Cryptosporangiaceae</taxon>
        <taxon>Cryptosporangium</taxon>
    </lineage>
</organism>
<feature type="compositionally biased region" description="Low complexity" evidence="1">
    <location>
        <begin position="172"/>
        <end position="188"/>
    </location>
</feature>
<sequence length="389" mass="40239">MPSTSSARRRSGLIAALVVGAVAVTAGVAIVGPGIEPGPRRPDPTPSTVRWSTTVNQVAFADDRAGWALTPRCASTAECDPAFWRTLDGGVTWQEVAVPAKALGRDSGVQLVAAGPRTIVVEAGRRRWLSDDGGEHWKRGTAVGSVQAAAPPPPRARLRVGSGTPPVPRTQPPSGSSAPAASSASAGSTDGGSGLRPGRVMAWYRPESGQPTAFPGQPDWPPISISSAADGSVWASGGNNQLAVWTGAWRDVRPVLPPPPRTFVQVAAVDRNTAYLLVFGVDDESLLRPSGVSHTADGGRTWKLTSLRGSTLRGSRDAAVVGGRLVVVDSSGGVQVIDPAPSAPRKVPGTPVLWALDSTGSRMVGSGPQDGRYYATANGEQWTELQLPA</sequence>
<dbReference type="SUPFAM" id="SSF110296">
    <property type="entry name" value="Oligoxyloglucan reducing end-specific cellobiohydrolase"/>
    <property type="match status" value="1"/>
</dbReference>
<accession>A0ABP3ELU0</accession>
<evidence type="ECO:0000313" key="3">
    <source>
        <dbReference type="Proteomes" id="UP001500967"/>
    </source>
</evidence>
<protein>
    <recommendedName>
        <fullName evidence="4">Photosynthesis system II assembly factor Ycf48/Hcf136-like domain-containing protein</fullName>
    </recommendedName>
</protein>
<name>A0ABP3ELU0_9ACTN</name>
<evidence type="ECO:0000313" key="2">
    <source>
        <dbReference type="EMBL" id="GAA0269116.1"/>
    </source>
</evidence>
<gene>
    <name evidence="2" type="ORF">GCM10009539_65310</name>
</gene>
<dbReference type="EMBL" id="BAAAGX010000028">
    <property type="protein sequence ID" value="GAA0269116.1"/>
    <property type="molecule type" value="Genomic_DNA"/>
</dbReference>
<dbReference type="Gene3D" id="2.130.10.10">
    <property type="entry name" value="YVTN repeat-like/Quinoprotein amine dehydrogenase"/>
    <property type="match status" value="1"/>
</dbReference>
<dbReference type="Proteomes" id="UP001500967">
    <property type="component" value="Unassembled WGS sequence"/>
</dbReference>
<dbReference type="RefSeq" id="WP_344652781.1">
    <property type="nucleotide sequence ID" value="NZ_BAAAGX010000028.1"/>
</dbReference>
<dbReference type="InterPro" id="IPR015943">
    <property type="entry name" value="WD40/YVTN_repeat-like_dom_sf"/>
</dbReference>
<evidence type="ECO:0008006" key="4">
    <source>
        <dbReference type="Google" id="ProtNLM"/>
    </source>
</evidence>
<proteinExistence type="predicted"/>